<dbReference type="AlphaFoldDB" id="A0A9D4Z286"/>
<keyword evidence="3" id="KW-1185">Reference proteome</keyword>
<dbReference type="Proteomes" id="UP000886520">
    <property type="component" value="Chromosome 25"/>
</dbReference>
<dbReference type="EMBL" id="JABFUD020000025">
    <property type="protein sequence ID" value="KAI5059033.1"/>
    <property type="molecule type" value="Genomic_DNA"/>
</dbReference>
<gene>
    <name evidence="2" type="ORF">GOP47_0025352</name>
</gene>
<protein>
    <submittedName>
        <fullName evidence="2">Uncharacterized protein</fullName>
    </submittedName>
</protein>
<evidence type="ECO:0000256" key="1">
    <source>
        <dbReference type="SAM" id="MobiDB-lite"/>
    </source>
</evidence>
<organism evidence="2 3">
    <name type="scientific">Adiantum capillus-veneris</name>
    <name type="common">Maidenhair fern</name>
    <dbReference type="NCBI Taxonomy" id="13818"/>
    <lineage>
        <taxon>Eukaryota</taxon>
        <taxon>Viridiplantae</taxon>
        <taxon>Streptophyta</taxon>
        <taxon>Embryophyta</taxon>
        <taxon>Tracheophyta</taxon>
        <taxon>Polypodiopsida</taxon>
        <taxon>Polypodiidae</taxon>
        <taxon>Polypodiales</taxon>
        <taxon>Pteridineae</taxon>
        <taxon>Pteridaceae</taxon>
        <taxon>Vittarioideae</taxon>
        <taxon>Adiantum</taxon>
    </lineage>
</organism>
<accession>A0A9D4Z286</accession>
<comment type="caution">
    <text evidence="2">The sequence shown here is derived from an EMBL/GenBank/DDBJ whole genome shotgun (WGS) entry which is preliminary data.</text>
</comment>
<feature type="region of interest" description="Disordered" evidence="1">
    <location>
        <begin position="73"/>
        <end position="105"/>
    </location>
</feature>
<evidence type="ECO:0000313" key="2">
    <source>
        <dbReference type="EMBL" id="KAI5059033.1"/>
    </source>
</evidence>
<reference evidence="2" key="1">
    <citation type="submission" date="2021-01" db="EMBL/GenBank/DDBJ databases">
        <title>Adiantum capillus-veneris genome.</title>
        <authorList>
            <person name="Fang Y."/>
            <person name="Liao Q."/>
        </authorList>
    </citation>
    <scope>NUCLEOTIDE SEQUENCE</scope>
    <source>
        <strain evidence="2">H3</strain>
        <tissue evidence="2">Leaf</tissue>
    </source>
</reference>
<sequence>MEIIVARSTRSSKKLAGAVVNIYGEAIRGPVHTNSTCFSWKVAASPRSPSSPVLTPQSPPTLGFLPQLSITPNEHASLRHRARPAPSSTFLHRKPHPLRSTKETHSNLAPQAPHYLYLAPSCWLFLAKSFAQDVR</sequence>
<proteinExistence type="predicted"/>
<name>A0A9D4Z286_ADICA</name>
<evidence type="ECO:0000313" key="3">
    <source>
        <dbReference type="Proteomes" id="UP000886520"/>
    </source>
</evidence>